<dbReference type="EMBL" id="BTSX01000005">
    <property type="protein sequence ID" value="GMS98332.1"/>
    <property type="molecule type" value="Genomic_DNA"/>
</dbReference>
<accession>A0AAV5TVU7</accession>
<dbReference type="Proteomes" id="UP001432027">
    <property type="component" value="Unassembled WGS sequence"/>
</dbReference>
<gene>
    <name evidence="1" type="ORF">PENTCL1PPCAC_20507</name>
</gene>
<feature type="non-terminal residue" evidence="1">
    <location>
        <position position="1"/>
    </location>
</feature>
<evidence type="ECO:0000313" key="1">
    <source>
        <dbReference type="EMBL" id="GMS98332.1"/>
    </source>
</evidence>
<protein>
    <submittedName>
        <fullName evidence="1">Uncharacterized protein</fullName>
    </submittedName>
</protein>
<sequence length="69" mass="7968">LPPKELLFSLPPLHQLGIMNIGNHAKWILEGDDFIRIVQSENNIQLDLSYDHTFRMTPETLRKAIEVTV</sequence>
<reference evidence="1" key="1">
    <citation type="submission" date="2023-10" db="EMBL/GenBank/DDBJ databases">
        <title>Genome assembly of Pristionchus species.</title>
        <authorList>
            <person name="Yoshida K."/>
            <person name="Sommer R.J."/>
        </authorList>
    </citation>
    <scope>NUCLEOTIDE SEQUENCE</scope>
    <source>
        <strain evidence="1">RS0144</strain>
    </source>
</reference>
<dbReference type="AlphaFoldDB" id="A0AAV5TVU7"/>
<organism evidence="1 2">
    <name type="scientific">Pristionchus entomophagus</name>
    <dbReference type="NCBI Taxonomy" id="358040"/>
    <lineage>
        <taxon>Eukaryota</taxon>
        <taxon>Metazoa</taxon>
        <taxon>Ecdysozoa</taxon>
        <taxon>Nematoda</taxon>
        <taxon>Chromadorea</taxon>
        <taxon>Rhabditida</taxon>
        <taxon>Rhabditina</taxon>
        <taxon>Diplogasteromorpha</taxon>
        <taxon>Diplogasteroidea</taxon>
        <taxon>Neodiplogasteridae</taxon>
        <taxon>Pristionchus</taxon>
    </lineage>
</organism>
<keyword evidence="2" id="KW-1185">Reference proteome</keyword>
<evidence type="ECO:0000313" key="2">
    <source>
        <dbReference type="Proteomes" id="UP001432027"/>
    </source>
</evidence>
<comment type="caution">
    <text evidence="1">The sequence shown here is derived from an EMBL/GenBank/DDBJ whole genome shotgun (WGS) entry which is preliminary data.</text>
</comment>
<name>A0AAV5TVU7_9BILA</name>
<proteinExistence type="predicted"/>